<dbReference type="PANTHER" id="PTHR15711">
    <property type="entry name" value="RAP GTPASE-ACTIVATING PROTEIN"/>
    <property type="match status" value="1"/>
</dbReference>
<dbReference type="KEGG" id="dci:103510824"/>
<dbReference type="PROSITE" id="PS50085">
    <property type="entry name" value="RAPGAP"/>
    <property type="match status" value="1"/>
</dbReference>
<proteinExistence type="predicted"/>
<dbReference type="InterPro" id="IPR001478">
    <property type="entry name" value="PDZ"/>
</dbReference>
<evidence type="ECO:0000313" key="7">
    <source>
        <dbReference type="Proteomes" id="UP000079169"/>
    </source>
</evidence>
<dbReference type="CDD" id="cd14686">
    <property type="entry name" value="bZIP"/>
    <property type="match status" value="1"/>
</dbReference>
<keyword evidence="1" id="KW-0343">GTPase activation</keyword>
<dbReference type="InterPro" id="IPR035974">
    <property type="entry name" value="Rap/Ran-GAP_sf"/>
</dbReference>
<feature type="region of interest" description="Disordered" evidence="4">
    <location>
        <begin position="354"/>
        <end position="381"/>
    </location>
</feature>
<evidence type="ECO:0000256" key="3">
    <source>
        <dbReference type="SAM" id="Coils"/>
    </source>
</evidence>
<dbReference type="SUPFAM" id="SSF111347">
    <property type="entry name" value="Rap/Ran-GAP"/>
    <property type="match status" value="2"/>
</dbReference>
<gene>
    <name evidence="8" type="primary">LOC103510824</name>
</gene>
<feature type="compositionally biased region" description="Low complexity" evidence="4">
    <location>
        <begin position="858"/>
        <end position="871"/>
    </location>
</feature>
<dbReference type="PANTHER" id="PTHR15711:SF22">
    <property type="entry name" value="RAP-GAP DOMAIN-CONTAINING PROTEIN"/>
    <property type="match status" value="1"/>
</dbReference>
<feature type="compositionally biased region" description="Polar residues" evidence="4">
    <location>
        <begin position="298"/>
        <end position="309"/>
    </location>
</feature>
<dbReference type="InterPro" id="IPR050989">
    <property type="entry name" value="Rap1_Ran_GAP"/>
</dbReference>
<feature type="region of interest" description="Disordered" evidence="4">
    <location>
        <begin position="215"/>
        <end position="320"/>
    </location>
</feature>
<dbReference type="GO" id="GO:0005096">
    <property type="term" value="F:GTPase activator activity"/>
    <property type="evidence" value="ECO:0007669"/>
    <property type="project" value="UniProtKB-KW"/>
</dbReference>
<dbReference type="InterPro" id="IPR000331">
    <property type="entry name" value="Rap/Ran_GAP_dom"/>
</dbReference>
<feature type="compositionally biased region" description="Basic and acidic residues" evidence="4">
    <location>
        <begin position="1364"/>
        <end position="1373"/>
    </location>
</feature>
<organism evidence="7 8">
    <name type="scientific">Diaphorina citri</name>
    <name type="common">Asian citrus psyllid</name>
    <dbReference type="NCBI Taxonomy" id="121845"/>
    <lineage>
        <taxon>Eukaryota</taxon>
        <taxon>Metazoa</taxon>
        <taxon>Ecdysozoa</taxon>
        <taxon>Arthropoda</taxon>
        <taxon>Hexapoda</taxon>
        <taxon>Insecta</taxon>
        <taxon>Pterygota</taxon>
        <taxon>Neoptera</taxon>
        <taxon>Paraneoptera</taxon>
        <taxon>Hemiptera</taxon>
        <taxon>Sternorrhyncha</taxon>
        <taxon>Psylloidea</taxon>
        <taxon>Psyllidae</taxon>
        <taxon>Diaphorininae</taxon>
        <taxon>Diaphorina</taxon>
    </lineage>
</organism>
<dbReference type="PROSITE" id="PS50106">
    <property type="entry name" value="PDZ"/>
    <property type="match status" value="1"/>
</dbReference>
<keyword evidence="2 3" id="KW-0175">Coiled coil</keyword>
<reference evidence="8" key="1">
    <citation type="submission" date="2025-08" db="UniProtKB">
        <authorList>
            <consortium name="RefSeq"/>
        </authorList>
    </citation>
    <scope>IDENTIFICATION</scope>
</reference>
<dbReference type="Gene3D" id="3.30.1120.160">
    <property type="match status" value="1"/>
</dbReference>
<dbReference type="GO" id="GO:0005737">
    <property type="term" value="C:cytoplasm"/>
    <property type="evidence" value="ECO:0007669"/>
    <property type="project" value="TreeGrafter"/>
</dbReference>
<feature type="compositionally biased region" description="Low complexity" evidence="4">
    <location>
        <begin position="287"/>
        <end position="297"/>
    </location>
</feature>
<dbReference type="Gene3D" id="2.30.42.10">
    <property type="match status" value="1"/>
</dbReference>
<dbReference type="Gene3D" id="3.40.50.11210">
    <property type="entry name" value="Rap/Ran-GAP"/>
    <property type="match status" value="2"/>
</dbReference>
<dbReference type="GO" id="GO:0051056">
    <property type="term" value="P:regulation of small GTPase mediated signal transduction"/>
    <property type="evidence" value="ECO:0007669"/>
    <property type="project" value="InterPro"/>
</dbReference>
<dbReference type="Pfam" id="PF00595">
    <property type="entry name" value="PDZ"/>
    <property type="match status" value="1"/>
</dbReference>
<evidence type="ECO:0000256" key="4">
    <source>
        <dbReference type="SAM" id="MobiDB-lite"/>
    </source>
</evidence>
<feature type="region of interest" description="Disordered" evidence="4">
    <location>
        <begin position="766"/>
        <end position="877"/>
    </location>
</feature>
<feature type="coiled-coil region" evidence="3">
    <location>
        <begin position="1456"/>
        <end position="1493"/>
    </location>
</feature>
<evidence type="ECO:0000313" key="8">
    <source>
        <dbReference type="RefSeq" id="XP_026680586.1"/>
    </source>
</evidence>
<dbReference type="Pfam" id="PF02145">
    <property type="entry name" value="Rap_GAP"/>
    <property type="match status" value="3"/>
</dbReference>
<feature type="compositionally biased region" description="Low complexity" evidence="4">
    <location>
        <begin position="356"/>
        <end position="371"/>
    </location>
</feature>
<dbReference type="InterPro" id="IPR036034">
    <property type="entry name" value="PDZ_sf"/>
</dbReference>
<evidence type="ECO:0000259" key="5">
    <source>
        <dbReference type="PROSITE" id="PS50085"/>
    </source>
</evidence>
<dbReference type="RefSeq" id="XP_026680586.1">
    <property type="nucleotide sequence ID" value="XM_026824785.1"/>
</dbReference>
<feature type="compositionally biased region" description="Low complexity" evidence="4">
    <location>
        <begin position="1298"/>
        <end position="1315"/>
    </location>
</feature>
<evidence type="ECO:0000256" key="1">
    <source>
        <dbReference type="ARBA" id="ARBA00022468"/>
    </source>
</evidence>
<keyword evidence="7" id="KW-1185">Reference proteome</keyword>
<protein>
    <submittedName>
        <fullName evidence="8">LOW QUALITY PROTEIN: signal-induced proliferation-associated 1-like protein 2</fullName>
    </submittedName>
</protein>
<feature type="compositionally biased region" description="Low complexity" evidence="4">
    <location>
        <begin position="1349"/>
        <end position="1363"/>
    </location>
</feature>
<feature type="domain" description="Rap-GAP" evidence="5">
    <location>
        <begin position="574"/>
        <end position="1170"/>
    </location>
</feature>
<dbReference type="SUPFAM" id="SSF50156">
    <property type="entry name" value="PDZ domain-like"/>
    <property type="match status" value="1"/>
</dbReference>
<feature type="region of interest" description="Disordered" evidence="4">
    <location>
        <begin position="157"/>
        <end position="178"/>
    </location>
</feature>
<dbReference type="CDD" id="cd06745">
    <property type="entry name" value="PDZ_SIPA1-like"/>
    <property type="match status" value="1"/>
</dbReference>
<dbReference type="STRING" id="121845.A0A3Q0IWF1"/>
<feature type="compositionally biased region" description="Low complexity" evidence="4">
    <location>
        <begin position="236"/>
        <end position="249"/>
    </location>
</feature>
<sequence>MQIDTKYRYAINFTLWSNSSLELMHAESGDSLPHGVSNPTLRREYGSHGSIDVISNNGGPVSESFFAMLQDYRPTPIYRSNSSLELMHAESGDSLPHGVSNPTLRREYGSHGSIDVISNNGGPVSESFFAMLQDYRPTVLGMMVTDQRSPGPAEYLRPRAESGDSLPHGVSNPTLRREYGSHGSIDVISNNGGPVSESFFAMLQDYRPTVLGMMVTDQRSPGPAEYLRPRGETVPSNSDVQSSLSSSLVDETDGRPSGGSPNLKLKFQRLFGGQSGGAGGKPLRAPSSLDDSSLTLSPQSNGIPSSLHNGSPLDPASDQVSGRRRVFAHYDVPSVSANLGYAARVRSMLLARRRNTSTGASAASSTTRASTPDSDEDGGDGRCNHLIESCPFFRNEIGGEGVREVSLSRLSSPPSPCPGPLHRPPLAYGVAILEYPEGETHWKHGTCPYQNIRHIESVDAGALYYRKYFYGQEHQNWLGMDDNLGPVAISLKREKVEYTQESQQMYRYRLLIRTSELQTLRGSVLEDNIPNLKPSSSSNSKSLNAKEVLEYVAPEVQLSCLRLGVSSQAVEDQLLKLDEQALTSHYKVGVMYCRAGQSTEEDMYNNEEAGPALNEFLDTIGHRVRLKGFEKYRAGLDNKTNGDYTAAPHYSVIYSAAPRVLTFTTSHNSTESQGSNIVAVSRSKEVPLFGPPIPENATFNKSKEFRDFLLSKIINGENAAHRSEKFATMATRTRQEYLKDLTQNYATSTLIEPSQKFSMPLFSSKKKERWRPRIIPDTVSQQQVPVSNAQRKSSKPPCPMHRGRGKSACKPSDLGVGKLTITPSKSAASPRVQCTEEEGDSGTSSNGNTEERGDGEVTATARPIATATPPADNKKLSKEESLRLYHHQGEVTRIHMREGGGGDRDELMEVVVRLRAATPGSPAQELTLKRNGLGQLGFHVQPDGLVTEVEHIGLAYQEGLKQGCRLVEICKVAVSTLSHDQMVDLLKTSSLMNDYMGGSQSSNVGGDKTFSLPNDAGSPCTDRFYSVQSEADSTGLYSVYSEHQGCQVMFHVSPLLPFTPHNRQLQQKTFKPGSLPFTPKTIRSQFQHVFIVVRALNPNTDHTQYSVAVSRSKEVPLFGPPIPENATFNKSKEFRDFLLSKIVNGENAAHRSEKFATMATRTRQEYLKDLTQNYATSTLIEPSQKFSMPLFSSKKKERWRPRIIPDTLQKGAIFEKMLFILCCTTFTLVILSVSPSYKVLFATRDSNSKTIQGLPDGIWEYERSFSPPRSSNSSGYGTGSSSRSFMGVDNRFPVSLENPSSTHPSSGSPSVSTNPPEERWYDTFDPSLPSTDSPPPPLPARILSHPKVSSSSSLPLSNSTLSLSHEEGGAPHEFKVGEKVTNCLIKASERSHELRRHADSNPHLDYHHLTLTRTGSKMNDYMGGSQSSNVGGDKTFSLPNDAGSPCTDRFFFSYTSIREMRRRHTLEEELKDLREENKKLKEESQNALQQLRRFTEWFFQTIDKQ</sequence>
<feature type="compositionally biased region" description="Polar residues" evidence="4">
    <location>
        <begin position="778"/>
        <end position="791"/>
    </location>
</feature>
<accession>A0A3Q0IWF1</accession>
<dbReference type="Pfam" id="PF21022">
    <property type="entry name" value="Rap-GAP_dimer"/>
    <property type="match status" value="1"/>
</dbReference>
<feature type="region of interest" description="Disordered" evidence="4">
    <location>
        <begin position="1288"/>
        <end position="1373"/>
    </location>
</feature>
<evidence type="ECO:0000256" key="2">
    <source>
        <dbReference type="ARBA" id="ARBA00023054"/>
    </source>
</evidence>
<name>A0A3Q0IWF1_DIACI</name>
<dbReference type="Proteomes" id="UP000079169">
    <property type="component" value="Unplaced"/>
</dbReference>
<feature type="domain" description="PDZ" evidence="6">
    <location>
        <begin position="925"/>
        <end position="989"/>
    </location>
</feature>
<dbReference type="GeneID" id="103510824"/>
<dbReference type="PaxDb" id="121845-A0A3Q0IWF1"/>
<evidence type="ECO:0000259" key="6">
    <source>
        <dbReference type="PROSITE" id="PS50106"/>
    </source>
</evidence>